<sequence length="474" mass="54150">MAPISSIQVTRSDWIKPSRDTPDYKQRVPLSDWDVVMYKSYTPLLFFYDNIEKRTDFMESAILLHALSTVLNDFYPLAGRLVDIGQGRDDIECNDAGVLYQEASYEEDLQTFKEEGYLPHQMDYHHMFPIHFYYSPDDPLLAIQVNRFLDGGVALAVMILHKVADTYSACLFLDAWAKQARGLPYAKGSFDRSLIAFPNNTTITDDAIAHYRQEHKLINASHYDLVMDPEQEQHHQIFSRTSPHGPRPLKSVVLEFHADGLQRCKADAHTAVMTSSRIFMSTKDALFGMLLRAVVRSRDISKDTDVRMILGINGRTKMKTSKNIHYYFGNWMITQSISMNRRKVDSTSLVEAAMSVRRQLGSLNLSLLHSISKIYTMNEDMTVHYLSYQPNSETQVTASDVSTLPFWRLDFGYGRPDRTRGYITSGGNGCLVLFGRSDGNKGAMYDVQLQMDADSIKRLIDDPEVQKYTSRILY</sequence>
<proteinExistence type="predicted"/>
<dbReference type="Pfam" id="PF02458">
    <property type="entry name" value="Transferase"/>
    <property type="match status" value="1"/>
</dbReference>
<comment type="caution">
    <text evidence="2">The sequence shown here is derived from an EMBL/GenBank/DDBJ whole genome shotgun (WGS) entry which is preliminary data.</text>
</comment>
<gene>
    <name evidence="2" type="ORF">BCR42DRAFT_237763</name>
</gene>
<protein>
    <submittedName>
        <fullName evidence="2">Transferase</fullName>
    </submittedName>
</protein>
<organism evidence="2 3">
    <name type="scientific">Absidia repens</name>
    <dbReference type="NCBI Taxonomy" id="90262"/>
    <lineage>
        <taxon>Eukaryota</taxon>
        <taxon>Fungi</taxon>
        <taxon>Fungi incertae sedis</taxon>
        <taxon>Mucoromycota</taxon>
        <taxon>Mucoromycotina</taxon>
        <taxon>Mucoromycetes</taxon>
        <taxon>Mucorales</taxon>
        <taxon>Cunninghamellaceae</taxon>
        <taxon>Absidia</taxon>
    </lineage>
</organism>
<accession>A0A1X2IJE6</accession>
<dbReference type="AlphaFoldDB" id="A0A1X2IJE6"/>
<dbReference type="InterPro" id="IPR023213">
    <property type="entry name" value="CAT-like_dom_sf"/>
</dbReference>
<dbReference type="InterPro" id="IPR050317">
    <property type="entry name" value="Plant_Fungal_Acyltransferase"/>
</dbReference>
<evidence type="ECO:0000313" key="3">
    <source>
        <dbReference type="Proteomes" id="UP000193560"/>
    </source>
</evidence>
<dbReference type="OrthoDB" id="671439at2759"/>
<dbReference type="Proteomes" id="UP000193560">
    <property type="component" value="Unassembled WGS sequence"/>
</dbReference>
<dbReference type="STRING" id="90262.A0A1X2IJE6"/>
<reference evidence="2 3" key="1">
    <citation type="submission" date="2016-07" db="EMBL/GenBank/DDBJ databases">
        <title>Pervasive Adenine N6-methylation of Active Genes in Fungi.</title>
        <authorList>
            <consortium name="DOE Joint Genome Institute"/>
            <person name="Mondo S.J."/>
            <person name="Dannebaum R.O."/>
            <person name="Kuo R.C."/>
            <person name="Labutti K."/>
            <person name="Haridas S."/>
            <person name="Kuo A."/>
            <person name="Salamov A."/>
            <person name="Ahrendt S.R."/>
            <person name="Lipzen A."/>
            <person name="Sullivan W."/>
            <person name="Andreopoulos W.B."/>
            <person name="Clum A."/>
            <person name="Lindquist E."/>
            <person name="Daum C."/>
            <person name="Ramamoorthy G.K."/>
            <person name="Gryganskyi A."/>
            <person name="Culley D."/>
            <person name="Magnuson J.K."/>
            <person name="James T.Y."/>
            <person name="O'Malley M.A."/>
            <person name="Stajich J.E."/>
            <person name="Spatafora J.W."/>
            <person name="Visel A."/>
            <person name="Grigoriev I.V."/>
        </authorList>
    </citation>
    <scope>NUCLEOTIDE SEQUENCE [LARGE SCALE GENOMIC DNA]</scope>
    <source>
        <strain evidence="2 3">NRRL 1336</strain>
    </source>
</reference>
<dbReference type="Gene3D" id="3.30.559.10">
    <property type="entry name" value="Chloramphenicol acetyltransferase-like domain"/>
    <property type="match status" value="2"/>
</dbReference>
<keyword evidence="3" id="KW-1185">Reference proteome</keyword>
<dbReference type="PANTHER" id="PTHR31642:SF310">
    <property type="entry name" value="FATTY ALCOHOL:CAFFEOYL-COA ACYLTRANSFERASE"/>
    <property type="match status" value="1"/>
</dbReference>
<name>A0A1X2IJE6_9FUNG</name>
<evidence type="ECO:0000256" key="1">
    <source>
        <dbReference type="ARBA" id="ARBA00022679"/>
    </source>
</evidence>
<keyword evidence="1 2" id="KW-0808">Transferase</keyword>
<dbReference type="GO" id="GO:0016747">
    <property type="term" value="F:acyltransferase activity, transferring groups other than amino-acyl groups"/>
    <property type="evidence" value="ECO:0007669"/>
    <property type="project" value="TreeGrafter"/>
</dbReference>
<dbReference type="PANTHER" id="PTHR31642">
    <property type="entry name" value="TRICHOTHECENE 3-O-ACETYLTRANSFERASE"/>
    <property type="match status" value="1"/>
</dbReference>
<evidence type="ECO:0000313" key="2">
    <source>
        <dbReference type="EMBL" id="ORZ17647.1"/>
    </source>
</evidence>
<dbReference type="EMBL" id="MCGE01000009">
    <property type="protein sequence ID" value="ORZ17647.1"/>
    <property type="molecule type" value="Genomic_DNA"/>
</dbReference>